<organism evidence="1">
    <name type="scientific">marine sediment metagenome</name>
    <dbReference type="NCBI Taxonomy" id="412755"/>
    <lineage>
        <taxon>unclassified sequences</taxon>
        <taxon>metagenomes</taxon>
        <taxon>ecological metagenomes</taxon>
    </lineage>
</organism>
<feature type="non-terminal residue" evidence="1">
    <location>
        <position position="1"/>
    </location>
</feature>
<dbReference type="AlphaFoldDB" id="A0A0F9E040"/>
<gene>
    <name evidence="1" type="ORF">LCGC14_2485100</name>
</gene>
<evidence type="ECO:0008006" key="2">
    <source>
        <dbReference type="Google" id="ProtNLM"/>
    </source>
</evidence>
<protein>
    <recommendedName>
        <fullName evidence="2">Amidohydrolase-related domain-containing protein</fullName>
    </recommendedName>
</protein>
<evidence type="ECO:0000313" key="1">
    <source>
        <dbReference type="EMBL" id="KKL17488.1"/>
    </source>
</evidence>
<dbReference type="Gene3D" id="3.40.50.1000">
    <property type="entry name" value="HAD superfamily/HAD-like"/>
    <property type="match status" value="1"/>
</dbReference>
<comment type="caution">
    <text evidence="1">The sequence shown here is derived from an EMBL/GenBank/DDBJ whole genome shotgun (WGS) entry which is preliminary data.</text>
</comment>
<dbReference type="EMBL" id="LAZR01039240">
    <property type="protein sequence ID" value="KKL17488.1"/>
    <property type="molecule type" value="Genomic_DNA"/>
</dbReference>
<reference evidence="1" key="1">
    <citation type="journal article" date="2015" name="Nature">
        <title>Complex archaea that bridge the gap between prokaryotes and eukaryotes.</title>
        <authorList>
            <person name="Spang A."/>
            <person name="Saw J.H."/>
            <person name="Jorgensen S.L."/>
            <person name="Zaremba-Niedzwiedzka K."/>
            <person name="Martijn J."/>
            <person name="Lind A.E."/>
            <person name="van Eijk R."/>
            <person name="Schleper C."/>
            <person name="Guy L."/>
            <person name="Ettema T.J."/>
        </authorList>
    </citation>
    <scope>NUCLEOTIDE SEQUENCE</scope>
</reference>
<accession>A0A0F9E040</accession>
<dbReference type="InterPro" id="IPR023214">
    <property type="entry name" value="HAD_sf"/>
</dbReference>
<proteinExistence type="predicted"/>
<name>A0A0F9E040_9ZZZZ</name>
<sequence>VLDIKKGREYNELIRLDLSESKLDYPFNVYLDDYPGMVEKMNQHPGKLLLLYDQPWNKKERDTIYGNVLRVFGWKDALSFIRTMGIIEEM</sequence>